<dbReference type="OMA" id="MSQAKHN"/>
<evidence type="ECO:0000256" key="12">
    <source>
        <dbReference type="ARBA" id="ARBA00023303"/>
    </source>
</evidence>
<evidence type="ECO:0000256" key="9">
    <source>
        <dbReference type="ARBA" id="ARBA00023136"/>
    </source>
</evidence>
<dbReference type="PANTHER" id="PTHR11690">
    <property type="entry name" value="AMILORIDE-SENSITIVE SODIUM CHANNEL-RELATED"/>
    <property type="match status" value="1"/>
</dbReference>
<keyword evidence="12 13" id="KW-0407">Ion channel</keyword>
<dbReference type="GO" id="GO:0015280">
    <property type="term" value="F:ligand-gated sodium channel activity"/>
    <property type="evidence" value="ECO:0007669"/>
    <property type="project" value="TreeGrafter"/>
</dbReference>
<evidence type="ECO:0000256" key="11">
    <source>
        <dbReference type="ARBA" id="ARBA00023201"/>
    </source>
</evidence>
<keyword evidence="6 14" id="KW-1133">Transmembrane helix</keyword>
<name>A0A158RBI5_THECL</name>
<keyword evidence="9 14" id="KW-0472">Membrane</keyword>
<dbReference type="WBParaSite" id="TCLT_0000478001-mRNA-1">
    <property type="protein sequence ID" value="TCLT_0000478001-mRNA-1"/>
    <property type="gene ID" value="TCLT_0000478001"/>
</dbReference>
<dbReference type="PANTHER" id="PTHR11690:SF267">
    <property type="entry name" value="DEGENERIN MEC-10"/>
    <property type="match status" value="1"/>
</dbReference>
<dbReference type="Pfam" id="PF22214">
    <property type="entry name" value="Mec-4_10_cyt"/>
    <property type="match status" value="1"/>
</dbReference>
<sequence length="501" mass="57394">MEHYLPSKGILSPSLCDISNHDKDAEIQCDLLTENEEMDIDPRRLPYNKRLKWHIKEFCYKTSIHGVPMLEQAPNTLYKYVWVALLIGCACMFLMQAISVVAKYKRNEKITNIELVFETGKTFAVGSDCLLEIFAEMMDKRDLISSHGHQKRQRRQKTTSYGIDSDMKRIKRILGFQHMSDEVAIITKARENIIFAMSELTTERRIQLSHNKRELIHKCSFNGAECNIDKDFRIVNDPLFGNCFTFNYNRTENKTNSRAGPMYGLRLLLYVNASDYLPTTEAVGVRITVHDKDEYPFPDTFGYSAPTGYISSFGMKMGCYHTCLQELIIRECGCADPRFPAPSGSTHCLVFDEAARKCIQSSTNLPINLQDRDRCRCAQPCTQFLYTVSYSASIWPSHSLNVPVGECNDSPEECIEQYQENGAMVEVFFDALNFEVFSESEAYGVVKMLSDFGGQLGLWSGVSFITLCEFVCLLIEILYMFVNHQINELNKKNRPYDIEDE</sequence>
<protein>
    <submittedName>
        <fullName evidence="18">Amiloride-sensitive sodium channel</fullName>
    </submittedName>
</protein>
<keyword evidence="11 13" id="KW-0739">Sodium transport</keyword>
<reference evidence="16 17" key="2">
    <citation type="submission" date="2018-11" db="EMBL/GenBank/DDBJ databases">
        <authorList>
            <consortium name="Pathogen Informatics"/>
        </authorList>
    </citation>
    <scope>NUCLEOTIDE SEQUENCE [LARGE SCALE GENOMIC DNA]</scope>
</reference>
<evidence type="ECO:0000259" key="15">
    <source>
        <dbReference type="Pfam" id="PF22214"/>
    </source>
</evidence>
<feature type="domain" description="Degenerin mec-4/10 cytosolic" evidence="15">
    <location>
        <begin position="23"/>
        <end position="57"/>
    </location>
</feature>
<evidence type="ECO:0000256" key="6">
    <source>
        <dbReference type="ARBA" id="ARBA00022989"/>
    </source>
</evidence>
<dbReference type="Proteomes" id="UP000276776">
    <property type="component" value="Unassembled WGS sequence"/>
</dbReference>
<dbReference type="FunFam" id="1.10.287.770:FF:000001">
    <property type="entry name" value="Acid-sensing ion channel subunit 1"/>
    <property type="match status" value="1"/>
</dbReference>
<evidence type="ECO:0000256" key="7">
    <source>
        <dbReference type="ARBA" id="ARBA00023053"/>
    </source>
</evidence>
<evidence type="ECO:0000256" key="3">
    <source>
        <dbReference type="ARBA" id="ARBA00022448"/>
    </source>
</evidence>
<evidence type="ECO:0000256" key="2">
    <source>
        <dbReference type="ARBA" id="ARBA00007193"/>
    </source>
</evidence>
<gene>
    <name evidence="16" type="ORF">TCLT_LOCUS4769</name>
</gene>
<evidence type="ECO:0000313" key="18">
    <source>
        <dbReference type="WBParaSite" id="TCLT_0000478001-mRNA-1"/>
    </source>
</evidence>
<evidence type="ECO:0000256" key="5">
    <source>
        <dbReference type="ARBA" id="ARBA00022692"/>
    </source>
</evidence>
<dbReference type="GO" id="GO:0005886">
    <property type="term" value="C:plasma membrane"/>
    <property type="evidence" value="ECO:0007669"/>
    <property type="project" value="TreeGrafter"/>
</dbReference>
<dbReference type="InterPro" id="IPR054001">
    <property type="entry name" value="Mec-4/10_cyt"/>
</dbReference>
<keyword evidence="17" id="KW-1185">Reference proteome</keyword>
<dbReference type="OrthoDB" id="5874059at2759"/>
<organism evidence="18">
    <name type="scientific">Thelazia callipaeda</name>
    <name type="common">Oriental eyeworm</name>
    <name type="synonym">Parasitic nematode</name>
    <dbReference type="NCBI Taxonomy" id="103827"/>
    <lineage>
        <taxon>Eukaryota</taxon>
        <taxon>Metazoa</taxon>
        <taxon>Ecdysozoa</taxon>
        <taxon>Nematoda</taxon>
        <taxon>Chromadorea</taxon>
        <taxon>Rhabditida</taxon>
        <taxon>Spirurina</taxon>
        <taxon>Spiruromorpha</taxon>
        <taxon>Thelazioidea</taxon>
        <taxon>Thelaziidae</taxon>
        <taxon>Thelazia</taxon>
    </lineage>
</organism>
<keyword evidence="10" id="KW-0325">Glycoprotein</keyword>
<feature type="transmembrane region" description="Helical" evidence="14">
    <location>
        <begin position="80"/>
        <end position="102"/>
    </location>
</feature>
<proteinExistence type="inferred from homology"/>
<reference evidence="18" key="1">
    <citation type="submission" date="2016-04" db="UniProtKB">
        <authorList>
            <consortium name="WormBaseParasite"/>
        </authorList>
    </citation>
    <scope>IDENTIFICATION</scope>
</reference>
<comment type="subcellular location">
    <subcellularLocation>
        <location evidence="1">Membrane</location>
        <topology evidence="1">Multi-pass membrane protein</topology>
    </subcellularLocation>
</comment>
<dbReference type="InterPro" id="IPR001873">
    <property type="entry name" value="ENaC"/>
</dbReference>
<evidence type="ECO:0000256" key="13">
    <source>
        <dbReference type="RuleBase" id="RU000679"/>
    </source>
</evidence>
<keyword evidence="4 13" id="KW-0894">Sodium channel</keyword>
<keyword evidence="8 13" id="KW-0406">Ion transport</keyword>
<keyword evidence="3 13" id="KW-0813">Transport</keyword>
<evidence type="ECO:0000313" key="16">
    <source>
        <dbReference type="EMBL" id="VDN01930.1"/>
    </source>
</evidence>
<dbReference type="STRING" id="103827.A0A158RBI5"/>
<keyword evidence="7" id="KW-0915">Sodium</keyword>
<feature type="transmembrane region" description="Helical" evidence="14">
    <location>
        <begin position="456"/>
        <end position="482"/>
    </location>
</feature>
<dbReference type="Pfam" id="PF00858">
    <property type="entry name" value="ASC"/>
    <property type="match status" value="2"/>
</dbReference>
<dbReference type="PRINTS" id="PR01078">
    <property type="entry name" value="AMINACHANNEL"/>
</dbReference>
<evidence type="ECO:0000256" key="10">
    <source>
        <dbReference type="ARBA" id="ARBA00023180"/>
    </source>
</evidence>
<dbReference type="EMBL" id="UYYF01004303">
    <property type="protein sequence ID" value="VDN01930.1"/>
    <property type="molecule type" value="Genomic_DNA"/>
</dbReference>
<evidence type="ECO:0000256" key="1">
    <source>
        <dbReference type="ARBA" id="ARBA00004141"/>
    </source>
</evidence>
<dbReference type="Gene3D" id="1.10.287.820">
    <property type="entry name" value="Acid-sensing ion channel domain"/>
    <property type="match status" value="1"/>
</dbReference>
<evidence type="ECO:0000313" key="17">
    <source>
        <dbReference type="Proteomes" id="UP000276776"/>
    </source>
</evidence>
<evidence type="ECO:0000256" key="14">
    <source>
        <dbReference type="SAM" id="Phobius"/>
    </source>
</evidence>
<evidence type="ECO:0000256" key="8">
    <source>
        <dbReference type="ARBA" id="ARBA00023065"/>
    </source>
</evidence>
<accession>A0A158RBI5</accession>
<dbReference type="AlphaFoldDB" id="A0A158RBI5"/>
<dbReference type="Gene3D" id="2.60.470.10">
    <property type="entry name" value="Acid-sensing ion channels like domains"/>
    <property type="match status" value="1"/>
</dbReference>
<evidence type="ECO:0000256" key="4">
    <source>
        <dbReference type="ARBA" id="ARBA00022461"/>
    </source>
</evidence>
<keyword evidence="5 13" id="KW-0812">Transmembrane</keyword>
<comment type="similarity">
    <text evidence="2 13">Belongs to the amiloride-sensitive sodium channel (TC 1.A.6) family.</text>
</comment>